<keyword evidence="4" id="KW-1133">Transmembrane helix</keyword>
<dbReference type="STRING" id="857340.A0A086T301"/>
<proteinExistence type="predicted"/>
<dbReference type="InterPro" id="IPR015915">
    <property type="entry name" value="Kelch-typ_b-propeller"/>
</dbReference>
<keyword evidence="7" id="KW-1185">Reference proteome</keyword>
<keyword evidence="2" id="KW-0677">Repeat</keyword>
<sequence length="786" mass="85334">MRLHCFLWPVWVAGAGAQYVGWAENQVNTSICAWYQPRAALIRDTVYLDGGNVYWSPGLEDGRYGLPIDWGNYRGIIFTYNLSNPFDAETNVTKLLIDDTVSKALDGKGNANGAAPNFVDGAMLYNDAEFFMYAGELFRNEDIYRNPEEDYVIGYQAYQYGVDKPAWAPGFDTKPLPDEVNRYIAYGAAVSAPSENKAWYFSGMVTPTRGDIWNNPDSDRVHVAEDISNTLIELDMEEQWQEEWKNSTLPKTVKGRANAEAVWVPVGEQGILVILGGVTHPQWVGKYGRSDDEEASEEESPQFMRAIDIYDIANDEWYKQETEDGPGARTRGCAVVAAASDYSSFNIYYYGGFDGLNIIDPFYDDVWVLSLPSFTWTRLNNGTDSHARAGHKCFMPYPDQMMVFGGDTAHPGRGKGCLENGPIVLFNLSSGEWMDSYHPEEHGDYSVPDKVVQAIGGDGAGGATLTTPVPSGWATDALEDLFSSSYDTDKITTWGPYPAVETDEGRPEVPSGNGEDGGGGGGGGGGLPKWVAPVLGVVLGLMAVTASIVIFCLWRRRKILSSGSTDYGTEDPGRRILSWIKGQPTEKAATVTTSEDAPMSPDMAEAKAVAHVSSPASPRHDHHEMAGTPIAELDDTSPPAELSDTGLSPSDVIQKHSRHAWDKTRSMSYYSSFSGGTQDYQSTISRGSFPSASDGRPDSPSLPNAELSRVPEQMQSLSETLAAGTGNGDGSATPAGRGATEQVDTPVSPPTAEDSPGEDYLSAREALVSPLRKSAFHENEEDLGKK</sequence>
<gene>
    <name evidence="6" type="ORF">ACRE_055070</name>
</gene>
<organism evidence="6 7">
    <name type="scientific">Hapsidospora chrysogenum (strain ATCC 11550 / CBS 779.69 / DSM 880 / IAM 14645 / JCM 23072 / IMI 49137)</name>
    <name type="common">Acremonium chrysogenum</name>
    <dbReference type="NCBI Taxonomy" id="857340"/>
    <lineage>
        <taxon>Eukaryota</taxon>
        <taxon>Fungi</taxon>
        <taxon>Dikarya</taxon>
        <taxon>Ascomycota</taxon>
        <taxon>Pezizomycotina</taxon>
        <taxon>Sordariomycetes</taxon>
        <taxon>Hypocreomycetidae</taxon>
        <taxon>Hypocreales</taxon>
        <taxon>Bionectriaceae</taxon>
        <taxon>Hapsidospora</taxon>
    </lineage>
</organism>
<feature type="compositionally biased region" description="Gly residues" evidence="3">
    <location>
        <begin position="514"/>
        <end position="524"/>
    </location>
</feature>
<feature type="compositionally biased region" description="Polar residues" evidence="3">
    <location>
        <begin position="681"/>
        <end position="691"/>
    </location>
</feature>
<evidence type="ECO:0000256" key="1">
    <source>
        <dbReference type="ARBA" id="ARBA00022441"/>
    </source>
</evidence>
<keyword evidence="4" id="KW-0472">Membrane</keyword>
<feature type="signal peptide" evidence="5">
    <location>
        <begin position="1"/>
        <end position="17"/>
    </location>
</feature>
<evidence type="ECO:0000256" key="4">
    <source>
        <dbReference type="SAM" id="Phobius"/>
    </source>
</evidence>
<dbReference type="InterPro" id="IPR011043">
    <property type="entry name" value="Gal_Oxase/kelch_b-propeller"/>
</dbReference>
<keyword evidence="4" id="KW-0812">Transmembrane</keyword>
<dbReference type="AlphaFoldDB" id="A0A086T301"/>
<keyword evidence="1" id="KW-0880">Kelch repeat</keyword>
<feature type="transmembrane region" description="Helical" evidence="4">
    <location>
        <begin position="530"/>
        <end position="554"/>
    </location>
</feature>
<feature type="region of interest" description="Disordered" evidence="3">
    <location>
        <begin position="584"/>
        <end position="661"/>
    </location>
</feature>
<name>A0A086T301_HAPC1</name>
<reference evidence="7" key="1">
    <citation type="journal article" date="2014" name="Genome Announc.">
        <title>Genome sequence and annotation of Acremonium chrysogenum, producer of the beta-lactam antibiotic cephalosporin C.</title>
        <authorList>
            <person name="Terfehr D."/>
            <person name="Dahlmann T.A."/>
            <person name="Specht T."/>
            <person name="Zadra I."/>
            <person name="Kuernsteiner H."/>
            <person name="Kueck U."/>
        </authorList>
    </citation>
    <scope>NUCLEOTIDE SEQUENCE [LARGE SCALE GENOMIC DNA]</scope>
    <source>
        <strain evidence="7">ATCC 11550 / CBS 779.69 / DSM 880 / IAM 14645 / JCM 23072 / IMI 49137</strain>
    </source>
</reference>
<dbReference type="Proteomes" id="UP000029964">
    <property type="component" value="Unassembled WGS sequence"/>
</dbReference>
<feature type="region of interest" description="Disordered" evidence="3">
    <location>
        <begin position="681"/>
        <end position="763"/>
    </location>
</feature>
<dbReference type="HOGENOM" id="CLU_012508_1_0_1"/>
<dbReference type="SUPFAM" id="SSF50965">
    <property type="entry name" value="Galactose oxidase, central domain"/>
    <property type="match status" value="1"/>
</dbReference>
<dbReference type="PANTHER" id="PTHR46228">
    <property type="entry name" value="KELCH DOMAIN-CONTAINING PROTEIN"/>
    <property type="match status" value="1"/>
</dbReference>
<feature type="chain" id="PRO_5001815234" evidence="5">
    <location>
        <begin position="18"/>
        <end position="786"/>
    </location>
</feature>
<evidence type="ECO:0000256" key="5">
    <source>
        <dbReference type="SAM" id="SignalP"/>
    </source>
</evidence>
<protein>
    <submittedName>
        <fullName evidence="6">RING finger protein B-like protein</fullName>
    </submittedName>
</protein>
<evidence type="ECO:0000256" key="3">
    <source>
        <dbReference type="SAM" id="MobiDB-lite"/>
    </source>
</evidence>
<evidence type="ECO:0000256" key="2">
    <source>
        <dbReference type="ARBA" id="ARBA00022737"/>
    </source>
</evidence>
<comment type="caution">
    <text evidence="6">The sequence shown here is derived from an EMBL/GenBank/DDBJ whole genome shotgun (WGS) entry which is preliminary data.</text>
</comment>
<dbReference type="OrthoDB" id="10251809at2759"/>
<dbReference type="PANTHER" id="PTHR46228:SF2">
    <property type="entry name" value="KELCH REPEAT PROTEIN (AFU_ORTHOLOGUE AFUA_4G14350)"/>
    <property type="match status" value="1"/>
</dbReference>
<accession>A0A086T301</accession>
<evidence type="ECO:0000313" key="6">
    <source>
        <dbReference type="EMBL" id="KFH43733.1"/>
    </source>
</evidence>
<evidence type="ECO:0000313" key="7">
    <source>
        <dbReference type="Proteomes" id="UP000029964"/>
    </source>
</evidence>
<feature type="region of interest" description="Disordered" evidence="3">
    <location>
        <begin position="493"/>
        <end position="524"/>
    </location>
</feature>
<dbReference type="EMBL" id="JPKY01000063">
    <property type="protein sequence ID" value="KFH43733.1"/>
    <property type="molecule type" value="Genomic_DNA"/>
</dbReference>
<keyword evidence="5" id="KW-0732">Signal</keyword>
<dbReference type="Gene3D" id="2.120.10.80">
    <property type="entry name" value="Kelch-type beta propeller"/>
    <property type="match status" value="1"/>
</dbReference>